<dbReference type="EMBL" id="BMAW01109208">
    <property type="protein sequence ID" value="GFT37407.1"/>
    <property type="molecule type" value="Genomic_DNA"/>
</dbReference>
<dbReference type="Proteomes" id="UP000887013">
    <property type="component" value="Unassembled WGS sequence"/>
</dbReference>
<gene>
    <name evidence="1" type="ORF">NPIL_285861</name>
</gene>
<reference evidence="1" key="1">
    <citation type="submission" date="2020-08" db="EMBL/GenBank/DDBJ databases">
        <title>Multicomponent nature underlies the extraordinary mechanical properties of spider dragline silk.</title>
        <authorList>
            <person name="Kono N."/>
            <person name="Nakamura H."/>
            <person name="Mori M."/>
            <person name="Yoshida Y."/>
            <person name="Ohtoshi R."/>
            <person name="Malay A.D."/>
            <person name="Moran D.A.P."/>
            <person name="Tomita M."/>
            <person name="Numata K."/>
            <person name="Arakawa K."/>
        </authorList>
    </citation>
    <scope>NUCLEOTIDE SEQUENCE</scope>
</reference>
<sequence length="75" mass="8675">MLKYLCRLESPELGYREIYLAALRKKNLEFENLAQVYSEICLAALRTVKTGFERSITKLQKDLVSCDENEECGIL</sequence>
<comment type="caution">
    <text evidence="1">The sequence shown here is derived from an EMBL/GenBank/DDBJ whole genome shotgun (WGS) entry which is preliminary data.</text>
</comment>
<keyword evidence="2" id="KW-1185">Reference proteome</keyword>
<evidence type="ECO:0000313" key="2">
    <source>
        <dbReference type="Proteomes" id="UP000887013"/>
    </source>
</evidence>
<organism evidence="1 2">
    <name type="scientific">Nephila pilipes</name>
    <name type="common">Giant wood spider</name>
    <name type="synonym">Nephila maculata</name>
    <dbReference type="NCBI Taxonomy" id="299642"/>
    <lineage>
        <taxon>Eukaryota</taxon>
        <taxon>Metazoa</taxon>
        <taxon>Ecdysozoa</taxon>
        <taxon>Arthropoda</taxon>
        <taxon>Chelicerata</taxon>
        <taxon>Arachnida</taxon>
        <taxon>Araneae</taxon>
        <taxon>Araneomorphae</taxon>
        <taxon>Entelegynae</taxon>
        <taxon>Araneoidea</taxon>
        <taxon>Nephilidae</taxon>
        <taxon>Nephila</taxon>
    </lineage>
</organism>
<proteinExistence type="predicted"/>
<accession>A0A8X6NY28</accession>
<name>A0A8X6NY28_NEPPI</name>
<dbReference type="AlphaFoldDB" id="A0A8X6NY28"/>
<protein>
    <submittedName>
        <fullName evidence="1">Uncharacterized protein</fullName>
    </submittedName>
</protein>
<evidence type="ECO:0000313" key="1">
    <source>
        <dbReference type="EMBL" id="GFT37407.1"/>
    </source>
</evidence>